<feature type="transmembrane region" description="Helical" evidence="7">
    <location>
        <begin position="658"/>
        <end position="683"/>
    </location>
</feature>
<dbReference type="OrthoDB" id="3543912at2"/>
<organism evidence="9 10">
    <name type="scientific">Jiangella ureilytica</name>
    <dbReference type="NCBI Taxonomy" id="2530374"/>
    <lineage>
        <taxon>Bacteria</taxon>
        <taxon>Bacillati</taxon>
        <taxon>Actinomycetota</taxon>
        <taxon>Actinomycetes</taxon>
        <taxon>Jiangellales</taxon>
        <taxon>Jiangellaceae</taxon>
        <taxon>Jiangella</taxon>
    </lineage>
</organism>
<feature type="transmembrane region" description="Helical" evidence="7">
    <location>
        <begin position="253"/>
        <end position="275"/>
    </location>
</feature>
<evidence type="ECO:0000256" key="7">
    <source>
        <dbReference type="SAM" id="Phobius"/>
    </source>
</evidence>
<proteinExistence type="inferred from homology"/>
<dbReference type="Proteomes" id="UP000295621">
    <property type="component" value="Unassembled WGS sequence"/>
</dbReference>
<protein>
    <submittedName>
        <fullName evidence="9">ABC transporter permease</fullName>
    </submittedName>
</protein>
<keyword evidence="6 7" id="KW-0472">Membrane</keyword>
<dbReference type="GO" id="GO:0098797">
    <property type="term" value="C:plasma membrane protein complex"/>
    <property type="evidence" value="ECO:0007669"/>
    <property type="project" value="TreeGrafter"/>
</dbReference>
<evidence type="ECO:0000256" key="6">
    <source>
        <dbReference type="ARBA" id="ARBA00023136"/>
    </source>
</evidence>
<comment type="caution">
    <text evidence="9">The sequence shown here is derived from an EMBL/GenBank/DDBJ whole genome shotgun (WGS) entry which is preliminary data.</text>
</comment>
<feature type="domain" description="ABC3 transporter permease C-terminal" evidence="8">
    <location>
        <begin position="661"/>
        <end position="770"/>
    </location>
</feature>
<feature type="transmembrane region" description="Helical" evidence="7">
    <location>
        <begin position="308"/>
        <end position="328"/>
    </location>
</feature>
<dbReference type="InterPro" id="IPR003838">
    <property type="entry name" value="ABC3_permease_C"/>
</dbReference>
<evidence type="ECO:0000256" key="5">
    <source>
        <dbReference type="ARBA" id="ARBA00022989"/>
    </source>
</evidence>
<name>A0A4R4RF49_9ACTN</name>
<accession>A0A4R4RF49</accession>
<feature type="transmembrane region" description="Helical" evidence="7">
    <location>
        <begin position="348"/>
        <end position="368"/>
    </location>
</feature>
<feature type="transmembrane region" description="Helical" evidence="7">
    <location>
        <begin position="704"/>
        <end position="729"/>
    </location>
</feature>
<evidence type="ECO:0000313" key="9">
    <source>
        <dbReference type="EMBL" id="TDC47988.1"/>
    </source>
</evidence>
<dbReference type="Pfam" id="PF02687">
    <property type="entry name" value="FtsX"/>
    <property type="match status" value="1"/>
</dbReference>
<evidence type="ECO:0000259" key="8">
    <source>
        <dbReference type="Pfam" id="PF02687"/>
    </source>
</evidence>
<feature type="transmembrane region" description="Helical" evidence="7">
    <location>
        <begin position="749"/>
        <end position="770"/>
    </location>
</feature>
<comment type="similarity">
    <text evidence="2">Belongs to the ABC-4 integral membrane protein family. LolC/E subfamily.</text>
</comment>
<dbReference type="PANTHER" id="PTHR30489:SF0">
    <property type="entry name" value="LIPOPROTEIN-RELEASING SYSTEM TRANSMEMBRANE PROTEIN LOLE"/>
    <property type="match status" value="1"/>
</dbReference>
<evidence type="ECO:0000313" key="10">
    <source>
        <dbReference type="Proteomes" id="UP000295621"/>
    </source>
</evidence>
<keyword evidence="10" id="KW-1185">Reference proteome</keyword>
<dbReference type="GO" id="GO:0044874">
    <property type="term" value="P:lipoprotein localization to outer membrane"/>
    <property type="evidence" value="ECO:0007669"/>
    <property type="project" value="TreeGrafter"/>
</dbReference>
<keyword evidence="3" id="KW-1003">Cell membrane</keyword>
<reference evidence="9 10" key="1">
    <citation type="submission" date="2019-02" db="EMBL/GenBank/DDBJ databases">
        <title>Draft genome sequences of novel Actinobacteria.</title>
        <authorList>
            <person name="Sahin N."/>
            <person name="Ay H."/>
            <person name="Saygin H."/>
        </authorList>
    </citation>
    <scope>NUCLEOTIDE SEQUENCE [LARGE SCALE GENOMIC DNA]</scope>
    <source>
        <strain evidence="9 10">KC603</strain>
    </source>
</reference>
<dbReference type="PANTHER" id="PTHR30489">
    <property type="entry name" value="LIPOPROTEIN-RELEASING SYSTEM TRANSMEMBRANE PROTEIN LOLE"/>
    <property type="match status" value="1"/>
</dbReference>
<feature type="transmembrane region" description="Helical" evidence="7">
    <location>
        <begin position="431"/>
        <end position="452"/>
    </location>
</feature>
<dbReference type="AlphaFoldDB" id="A0A4R4RF49"/>
<dbReference type="RefSeq" id="WP_131986663.1">
    <property type="nucleotide sequence ID" value="NZ_SMKL01000064.1"/>
</dbReference>
<dbReference type="InterPro" id="IPR051447">
    <property type="entry name" value="Lipoprotein-release_system"/>
</dbReference>
<evidence type="ECO:0000256" key="2">
    <source>
        <dbReference type="ARBA" id="ARBA00005236"/>
    </source>
</evidence>
<gene>
    <name evidence="9" type="ORF">E1212_22615</name>
</gene>
<sequence length="787" mass="80125">MTAAWLRVDLLRRWRSLLVLALLVAFAAAAVLTAVAGARRGDSAADRLDAVTLPATVEVRPEDPAFDWNAVRDLPGVEAVALAAPTTWAIDGPGAGGEAFESPADGELLRSVERAVVLDGRLPDPARPDEAVVTPSFVDQHGLGVGDTVTLRLPAAGAVETRIVGVIRSPLLSDSPQQPGRLLPSAGLFAAHPEDFAGPGGVELSGLVRLAPGWTEQAFLTDLAAATGRSDIIVWPHAASMAYVRRIAGIESAALLAFAGAAGLAAVALVGQALARYAAATAADLRVVAALGLTPAQAHRTAAAAPGLAAAAGALLGVVAAGIASRWFPYGFAAYVEPDPGADLDLVVLGSGLVLIPALAVAGALLTARRVWSDAAGAGRAGPARRPGAASRRSAVVALASRYGLPVPVVVGARYALESSRGPAAVPVRPALAGAAVGVLGILAAATFSAAVSDATTNPARYGQVHDLEAPLGVDGAETVPAGDVLAAAAADPDVVAVNDSRVAVAIAAGESVAVFSLDSVAGRFDPVVLEGRLPERGGEIALAPYTAEALGAGPGDRIELAGTRDRRELMVTGLTFLPESEENYYAVGAWVTAAGYDDLFTGYGVRVAHLVLRAGADPVAVADRLSGVLPAAGDGGAAVRQRLERDSSPELLQLQRLPLFLAGFLGVLAVGAVGHALASAVHRRRHDFAVLRAVGMTRPQCRGVVLTQSSVVAVAGLLIGLPLGVALGRTVWRYVADATMVHYVPPDVTLLLLLAVPVTVLVANLLAVWPSQRAVAPRVGPVLRAE</sequence>
<comment type="subcellular location">
    <subcellularLocation>
        <location evidence="1">Cell membrane</location>
        <topology evidence="1">Multi-pass membrane protein</topology>
    </subcellularLocation>
</comment>
<evidence type="ECO:0000256" key="4">
    <source>
        <dbReference type="ARBA" id="ARBA00022692"/>
    </source>
</evidence>
<evidence type="ECO:0000256" key="3">
    <source>
        <dbReference type="ARBA" id="ARBA00022475"/>
    </source>
</evidence>
<keyword evidence="4 7" id="KW-0812">Transmembrane</keyword>
<dbReference type="EMBL" id="SMKL01000064">
    <property type="protein sequence ID" value="TDC47988.1"/>
    <property type="molecule type" value="Genomic_DNA"/>
</dbReference>
<evidence type="ECO:0000256" key="1">
    <source>
        <dbReference type="ARBA" id="ARBA00004651"/>
    </source>
</evidence>
<keyword evidence="5 7" id="KW-1133">Transmembrane helix</keyword>